<dbReference type="PANTHER" id="PTHR10668">
    <property type="entry name" value="PHYTOENE DEHYDROGENASE"/>
    <property type="match status" value="1"/>
</dbReference>
<reference evidence="5 6" key="1">
    <citation type="submission" date="2018-03" db="EMBL/GenBank/DDBJ databases">
        <title>The draft genome of Mesorhizobium soli JCM 19897.</title>
        <authorList>
            <person name="Li L."/>
            <person name="Liu L."/>
            <person name="Liang L."/>
            <person name="Wang T."/>
            <person name="Zhang X."/>
        </authorList>
    </citation>
    <scope>NUCLEOTIDE SEQUENCE [LARGE SCALE GENOMIC DNA]</scope>
    <source>
        <strain evidence="5 6">JCM 19897</strain>
    </source>
</reference>
<dbReference type="GO" id="GO:0016491">
    <property type="term" value="F:oxidoreductase activity"/>
    <property type="evidence" value="ECO:0007669"/>
    <property type="project" value="InterPro"/>
</dbReference>
<gene>
    <name evidence="5" type="ORF">C7I85_04930</name>
</gene>
<dbReference type="OrthoDB" id="9774675at2"/>
<dbReference type="Proteomes" id="UP000240653">
    <property type="component" value="Unassembled WGS sequence"/>
</dbReference>
<evidence type="ECO:0000256" key="1">
    <source>
        <dbReference type="ARBA" id="ARBA00037217"/>
    </source>
</evidence>
<accession>A0A2P7SK98</accession>
<dbReference type="Gene3D" id="3.50.50.60">
    <property type="entry name" value="FAD/NAD(P)-binding domain"/>
    <property type="match status" value="2"/>
</dbReference>
<dbReference type="SUPFAM" id="SSF51905">
    <property type="entry name" value="FAD/NAD(P)-binding domain"/>
    <property type="match status" value="1"/>
</dbReference>
<dbReference type="EMBL" id="PXYL01000002">
    <property type="protein sequence ID" value="PSJ62919.1"/>
    <property type="molecule type" value="Genomic_DNA"/>
</dbReference>
<comment type="caution">
    <text evidence="5">The sequence shown here is derived from an EMBL/GenBank/DDBJ whole genome shotgun (WGS) entry which is preliminary data.</text>
</comment>
<dbReference type="AlphaFoldDB" id="A0A2P7SK98"/>
<name>A0A2P7SK98_9HYPH</name>
<proteinExistence type="predicted"/>
<protein>
    <recommendedName>
        <fullName evidence="3">Pyridine nucleotide-disulfide oxidoreductase domain-containing protein 2</fullName>
    </recommendedName>
</protein>
<sequence length="522" mass="55404">MHDAIVIGAGHNGLAAAIHLAARGWKVAVVEQAAEPGGAVKTREVTLPGFRHDLCAMNLSMFAGSAFFATYKDELTAHGLELVPAPDAFASAFPDGSWLGVSASLDETASRIAALSQQDADAWRQMVAGFGTQAPHLFGLLGAEMPSLQTARTAWKAWRAMGTSGLLDMGRMLLSTPRDFLDAHFESEKLKAMMAAWGLHLDFAPDTAGGALFPYLESMASQAFGMVIGKGGADTIIRAMTSLLKAKGGEILLGTGVEAIEMEGGRATGVRLANGRTLKASRAVIANAHPKLVFGKLLPSDPGRTAFDKRVASFRAGPGTMMIHLALEGLPDWKAGPELHRFAYVHLAPDMGLMARTYAEAASGLLPREPVLVVGQPTAVDPSRAPDGKHTLWVQVRVLPAEILGDAAGTTSARSWDDAKDAYAERVLDLLDRYAPGIRSRILGRAVFTPCDLERENPNLIGGDNLSGSHRLDQNFLFRPVAGWSRYKTPVEKLYLCGAATWPGAGTGAGSGFMLGRKLAGK</sequence>
<evidence type="ECO:0000256" key="3">
    <source>
        <dbReference type="ARBA" id="ARBA00040298"/>
    </source>
</evidence>
<dbReference type="Pfam" id="PF01593">
    <property type="entry name" value="Amino_oxidase"/>
    <property type="match status" value="1"/>
</dbReference>
<dbReference type="InterPro" id="IPR036188">
    <property type="entry name" value="FAD/NAD-bd_sf"/>
</dbReference>
<comment type="subunit">
    <text evidence="2">Interacts with COX5B; this interaction may contribute to localize PYROXD2 to the inner face of the inner mitochondrial membrane.</text>
</comment>
<evidence type="ECO:0000256" key="2">
    <source>
        <dbReference type="ARBA" id="ARBA00038825"/>
    </source>
</evidence>
<evidence type="ECO:0000259" key="4">
    <source>
        <dbReference type="Pfam" id="PF01593"/>
    </source>
</evidence>
<dbReference type="RefSeq" id="WP_106722824.1">
    <property type="nucleotide sequence ID" value="NZ_PXYL01000002.1"/>
</dbReference>
<evidence type="ECO:0000313" key="6">
    <source>
        <dbReference type="Proteomes" id="UP000240653"/>
    </source>
</evidence>
<feature type="domain" description="Amine oxidase" evidence="4">
    <location>
        <begin position="13"/>
        <end position="435"/>
    </location>
</feature>
<comment type="function">
    <text evidence="1">Probable oxidoreductase that may play a role as regulator of mitochondrial function.</text>
</comment>
<organism evidence="5 6">
    <name type="scientific">Pseudaminobacter soli</name>
    <name type="common">ex Li et al. 2025</name>
    <dbReference type="NCBI Taxonomy" id="1295366"/>
    <lineage>
        <taxon>Bacteria</taxon>
        <taxon>Pseudomonadati</taxon>
        <taxon>Pseudomonadota</taxon>
        <taxon>Alphaproteobacteria</taxon>
        <taxon>Hyphomicrobiales</taxon>
        <taxon>Phyllobacteriaceae</taxon>
        <taxon>Pseudaminobacter</taxon>
    </lineage>
</organism>
<keyword evidence="6" id="KW-1185">Reference proteome</keyword>
<dbReference type="InterPro" id="IPR002937">
    <property type="entry name" value="Amino_oxidase"/>
</dbReference>
<dbReference type="PANTHER" id="PTHR10668:SF103">
    <property type="entry name" value="PYRIDINE NUCLEOTIDE-DISULFIDE OXIDOREDUCTASE DOMAIN-CONTAINING PROTEIN 2"/>
    <property type="match status" value="1"/>
</dbReference>
<evidence type="ECO:0000313" key="5">
    <source>
        <dbReference type="EMBL" id="PSJ62919.1"/>
    </source>
</evidence>